<accession>A0A395LWV6</accession>
<evidence type="ECO:0000313" key="4">
    <source>
        <dbReference type="Proteomes" id="UP000266389"/>
    </source>
</evidence>
<dbReference type="EMBL" id="PHFL01000070">
    <property type="protein sequence ID" value="RFM23113.1"/>
    <property type="molecule type" value="Genomic_DNA"/>
</dbReference>
<dbReference type="InterPro" id="IPR013815">
    <property type="entry name" value="ATP_grasp_subdomain_1"/>
</dbReference>
<dbReference type="InterPro" id="IPR011761">
    <property type="entry name" value="ATP-grasp"/>
</dbReference>
<dbReference type="GO" id="GO:0046872">
    <property type="term" value="F:metal ion binding"/>
    <property type="evidence" value="ECO:0007669"/>
    <property type="project" value="InterPro"/>
</dbReference>
<evidence type="ECO:0000259" key="2">
    <source>
        <dbReference type="PROSITE" id="PS50975"/>
    </source>
</evidence>
<dbReference type="SUPFAM" id="SSF56059">
    <property type="entry name" value="Glutathione synthetase ATP-binding domain-like"/>
    <property type="match status" value="1"/>
</dbReference>
<keyword evidence="1" id="KW-0067">ATP-binding</keyword>
<keyword evidence="1" id="KW-0547">Nucleotide-binding</keyword>
<reference evidence="3 4" key="1">
    <citation type="journal article" date="2011" name="ISME J.">
        <title>Community ecology of hot spring cyanobacterial mats: predominant populations and their functional potential.</title>
        <authorList>
            <person name="Klatt C.G."/>
            <person name="Wood J.M."/>
            <person name="Rusch D.B."/>
            <person name="Bateson M.M."/>
            <person name="Hamamura N."/>
            <person name="Heidelberg J.F."/>
            <person name="Grossman A.R."/>
            <person name="Bhaya D."/>
            <person name="Cohan F.M."/>
            <person name="Kuhl M."/>
            <person name="Bryant D.A."/>
            <person name="Ward D.M."/>
        </authorList>
    </citation>
    <scope>NUCLEOTIDE SEQUENCE [LARGE SCALE GENOMIC DNA]</scope>
    <source>
        <strain evidence="3">OS</strain>
    </source>
</reference>
<proteinExistence type="predicted"/>
<comment type="caution">
    <text evidence="3">The sequence shown here is derived from an EMBL/GenBank/DDBJ whole genome shotgun (WGS) entry which is preliminary data.</text>
</comment>
<dbReference type="Proteomes" id="UP000266389">
    <property type="component" value="Unassembled WGS sequence"/>
</dbReference>
<gene>
    <name evidence="3" type="ORF">D0433_12650</name>
</gene>
<name>A0A395LWV6_9BACT</name>
<organism evidence="3 4">
    <name type="scientific">Candidatus Thermochlorobacter aerophilus</name>
    <dbReference type="NCBI Taxonomy" id="1868324"/>
    <lineage>
        <taxon>Bacteria</taxon>
        <taxon>Pseudomonadati</taxon>
        <taxon>Chlorobiota</taxon>
        <taxon>Chlorobiia</taxon>
        <taxon>Chlorobiales</taxon>
        <taxon>Candidatus Thermochlorobacteriaceae</taxon>
        <taxon>Candidatus Thermochlorobacter</taxon>
    </lineage>
</organism>
<sequence>MPEAVVDATHENVHLAVAWDWEYDYDFIRILQRQAQRHNAKFLDISVYNLDEVLAALQKKTLKIAALLDRASDTNELFLPLQTLAAEQQTYIINPFPISQYTMDKAQMHYELIRAGVNVPYTVILPAYDEERKLDSALIKELSKLQVPFVLKPANGGGGEGVVKSVYSPYDAAAWREQISWDKYLAQEKIYPKYLYGWRCWFRAYYLFGDVEVLWWDDERHLYRLLSTADKARVKFDAMTDTMHRIAKASKMDFFSSELALTTDDKLIAIDYVNDQIDLRIKSRHYDGLPDSFVEKVAEKLITFAKQQAAQKSTLGSTCNN</sequence>
<dbReference type="GO" id="GO:0005524">
    <property type="term" value="F:ATP binding"/>
    <property type="evidence" value="ECO:0007669"/>
    <property type="project" value="UniProtKB-UniRule"/>
</dbReference>
<evidence type="ECO:0000256" key="1">
    <source>
        <dbReference type="PROSITE-ProRule" id="PRU00409"/>
    </source>
</evidence>
<dbReference type="PROSITE" id="PS50975">
    <property type="entry name" value="ATP_GRASP"/>
    <property type="match status" value="1"/>
</dbReference>
<feature type="domain" description="ATP-grasp" evidence="2">
    <location>
        <begin position="109"/>
        <end position="162"/>
    </location>
</feature>
<dbReference type="AlphaFoldDB" id="A0A395LWV6"/>
<evidence type="ECO:0000313" key="3">
    <source>
        <dbReference type="EMBL" id="RFM23113.1"/>
    </source>
</evidence>
<dbReference type="Gene3D" id="3.30.470.20">
    <property type="entry name" value="ATP-grasp fold, B domain"/>
    <property type="match status" value="1"/>
</dbReference>
<dbReference type="Gene3D" id="3.30.1490.20">
    <property type="entry name" value="ATP-grasp fold, A domain"/>
    <property type="match status" value="1"/>
</dbReference>
<protein>
    <recommendedName>
        <fullName evidence="2">ATP-grasp domain-containing protein</fullName>
    </recommendedName>
</protein>